<protein>
    <submittedName>
        <fullName evidence="2">Uncharacterized protein</fullName>
    </submittedName>
</protein>
<dbReference type="WBParaSite" id="PS1159_v2.g12124.t1">
    <property type="protein sequence ID" value="PS1159_v2.g12124.t1"/>
    <property type="gene ID" value="PS1159_v2.g12124"/>
</dbReference>
<sequence length="187" mass="21192">MENQAGYRAGSLPSSQRKERRVNGHNRRSVLYNISMQSSPSTLPLGKRRHSTGNPEIFFQQSCPAKRRSLNGSAALYSKNDLHVPIKAPFLYRNHIGYKILSTCGTINDVKDAVSEEAQTESFMYRKLCKRITKAESSKRLENSVVQIKERALTEFSSKAKCSLRMSTYVPTSKFLKSRRKTWLAAA</sequence>
<accession>A0AC35EZ01</accession>
<reference evidence="2" key="1">
    <citation type="submission" date="2022-11" db="UniProtKB">
        <authorList>
            <consortium name="WormBaseParasite"/>
        </authorList>
    </citation>
    <scope>IDENTIFICATION</scope>
</reference>
<evidence type="ECO:0000313" key="1">
    <source>
        <dbReference type="Proteomes" id="UP000887580"/>
    </source>
</evidence>
<organism evidence="1 2">
    <name type="scientific">Panagrolaimus sp. PS1159</name>
    <dbReference type="NCBI Taxonomy" id="55785"/>
    <lineage>
        <taxon>Eukaryota</taxon>
        <taxon>Metazoa</taxon>
        <taxon>Ecdysozoa</taxon>
        <taxon>Nematoda</taxon>
        <taxon>Chromadorea</taxon>
        <taxon>Rhabditida</taxon>
        <taxon>Tylenchina</taxon>
        <taxon>Panagrolaimomorpha</taxon>
        <taxon>Panagrolaimoidea</taxon>
        <taxon>Panagrolaimidae</taxon>
        <taxon>Panagrolaimus</taxon>
    </lineage>
</organism>
<evidence type="ECO:0000313" key="2">
    <source>
        <dbReference type="WBParaSite" id="PS1159_v2.g12124.t1"/>
    </source>
</evidence>
<dbReference type="Proteomes" id="UP000887580">
    <property type="component" value="Unplaced"/>
</dbReference>
<name>A0AC35EZ01_9BILA</name>
<proteinExistence type="predicted"/>